<gene>
    <name evidence="1" type="ORF">ACFOLC_16055</name>
</gene>
<organism evidence="1 2">
    <name type="scientific">Lysobacter cavernae</name>
    <dbReference type="NCBI Taxonomy" id="1685901"/>
    <lineage>
        <taxon>Bacteria</taxon>
        <taxon>Pseudomonadati</taxon>
        <taxon>Pseudomonadota</taxon>
        <taxon>Gammaproteobacteria</taxon>
        <taxon>Lysobacterales</taxon>
        <taxon>Lysobacteraceae</taxon>
        <taxon>Lysobacter</taxon>
    </lineage>
</organism>
<dbReference type="InterPro" id="IPR014056">
    <property type="entry name" value="TypeIITA-like_toxin_pred"/>
</dbReference>
<proteinExistence type="predicted"/>
<evidence type="ECO:0000313" key="1">
    <source>
        <dbReference type="EMBL" id="MFC3552514.1"/>
    </source>
</evidence>
<protein>
    <submittedName>
        <fullName evidence="1">Type II toxin-antitoxin system RelE/ParE family toxin</fullName>
    </submittedName>
</protein>
<reference evidence="2" key="1">
    <citation type="journal article" date="2019" name="Int. J. Syst. Evol. Microbiol.">
        <title>The Global Catalogue of Microorganisms (GCM) 10K type strain sequencing project: providing services to taxonomists for standard genome sequencing and annotation.</title>
        <authorList>
            <consortium name="The Broad Institute Genomics Platform"/>
            <consortium name="The Broad Institute Genome Sequencing Center for Infectious Disease"/>
            <person name="Wu L."/>
            <person name="Ma J."/>
        </authorList>
    </citation>
    <scope>NUCLEOTIDE SEQUENCE [LARGE SCALE GENOMIC DNA]</scope>
    <source>
        <strain evidence="2">KCTC 42875</strain>
    </source>
</reference>
<dbReference type="SUPFAM" id="SSF143011">
    <property type="entry name" value="RelE-like"/>
    <property type="match status" value="1"/>
</dbReference>
<dbReference type="PANTHER" id="PTHR41791">
    <property type="entry name" value="SSL7039 PROTEIN"/>
    <property type="match status" value="1"/>
</dbReference>
<dbReference type="InterPro" id="IPR035093">
    <property type="entry name" value="RelE/ParE_toxin_dom_sf"/>
</dbReference>
<sequence>MFEILKSDTFDAWLRALRDRQAKARIEVRIRRLSLENPGQHRALKGGVSEMKIDYGPGYRVYYTYRNQTLVLLLCGGTKSTQDQDIKLAQDIAKQWEG</sequence>
<dbReference type="InterPro" id="IPR009241">
    <property type="entry name" value="HigB-like"/>
</dbReference>
<dbReference type="PANTHER" id="PTHR41791:SF1">
    <property type="entry name" value="SSL7039 PROTEIN"/>
    <property type="match status" value="1"/>
</dbReference>
<accession>A0ABV7RSE3</accession>
<dbReference type="Pfam" id="PF05973">
    <property type="entry name" value="Gp49"/>
    <property type="match status" value="1"/>
</dbReference>
<evidence type="ECO:0000313" key="2">
    <source>
        <dbReference type="Proteomes" id="UP001595740"/>
    </source>
</evidence>
<dbReference type="NCBIfam" id="TIGR02683">
    <property type="entry name" value="upstrm_HI1419"/>
    <property type="match status" value="1"/>
</dbReference>
<keyword evidence="2" id="KW-1185">Reference proteome</keyword>
<dbReference type="Proteomes" id="UP001595740">
    <property type="component" value="Unassembled WGS sequence"/>
</dbReference>
<name>A0ABV7RSE3_9GAMM</name>
<comment type="caution">
    <text evidence="1">The sequence shown here is derived from an EMBL/GenBank/DDBJ whole genome shotgun (WGS) entry which is preliminary data.</text>
</comment>
<dbReference type="PIRSF" id="PIRSF028744">
    <property type="entry name" value="Addict_mod_HI1419"/>
    <property type="match status" value="1"/>
</dbReference>
<dbReference type="EMBL" id="JBHRXK010000022">
    <property type="protein sequence ID" value="MFC3552514.1"/>
    <property type="molecule type" value="Genomic_DNA"/>
</dbReference>
<dbReference type="RefSeq" id="WP_386760275.1">
    <property type="nucleotide sequence ID" value="NZ_JBHRXK010000022.1"/>
</dbReference>